<comment type="subcellular location">
    <subcellularLocation>
        <location evidence="1">Membrane</location>
        <topology evidence="1">Single-pass type II membrane protein</topology>
    </subcellularLocation>
</comment>
<organism evidence="12 13">
    <name type="scientific">Serendipita indica (strain DSM 11827)</name>
    <name type="common">Root endophyte fungus</name>
    <name type="synonym">Piriformospora indica</name>
    <dbReference type="NCBI Taxonomy" id="1109443"/>
    <lineage>
        <taxon>Eukaryota</taxon>
        <taxon>Fungi</taxon>
        <taxon>Dikarya</taxon>
        <taxon>Basidiomycota</taxon>
        <taxon>Agaricomycotina</taxon>
        <taxon>Agaricomycetes</taxon>
        <taxon>Sebacinales</taxon>
        <taxon>Serendipitaceae</taxon>
        <taxon>Serendipita</taxon>
    </lineage>
</organism>
<evidence type="ECO:0000259" key="11">
    <source>
        <dbReference type="PROSITE" id="PS51762"/>
    </source>
</evidence>
<evidence type="ECO:0000256" key="5">
    <source>
        <dbReference type="ARBA" id="ARBA00022989"/>
    </source>
</evidence>
<comment type="caution">
    <text evidence="12">The sequence shown here is derived from an EMBL/GenBank/DDBJ whole genome shotgun (WGS) entry which is preliminary data.</text>
</comment>
<evidence type="ECO:0000256" key="8">
    <source>
        <dbReference type="ARBA" id="ARBA00023316"/>
    </source>
</evidence>
<keyword evidence="13" id="KW-1185">Reference proteome</keyword>
<dbReference type="AlphaFoldDB" id="G4T8Q0"/>
<accession>G4T8Q0</accession>
<feature type="compositionally biased region" description="Low complexity" evidence="9">
    <location>
        <begin position="20"/>
        <end position="39"/>
    </location>
</feature>
<evidence type="ECO:0000256" key="9">
    <source>
        <dbReference type="SAM" id="MobiDB-lite"/>
    </source>
</evidence>
<keyword evidence="7" id="KW-0325">Glycoprotein</keyword>
<dbReference type="InterPro" id="IPR000757">
    <property type="entry name" value="Beta-glucanase-like"/>
</dbReference>
<keyword evidence="4" id="KW-0735">Signal-anchor</keyword>
<dbReference type="InterPro" id="IPR005629">
    <property type="entry name" value="Skn1/Kre6/Sbg1"/>
</dbReference>
<evidence type="ECO:0000256" key="10">
    <source>
        <dbReference type="SAM" id="Phobius"/>
    </source>
</evidence>
<dbReference type="GO" id="GO:0005886">
    <property type="term" value="C:plasma membrane"/>
    <property type="evidence" value="ECO:0007669"/>
    <property type="project" value="TreeGrafter"/>
</dbReference>
<dbReference type="OrthoDB" id="412647at2759"/>
<keyword evidence="3 10" id="KW-0812">Transmembrane</keyword>
<dbReference type="eggNOG" id="ENOG502QR13">
    <property type="taxonomic scope" value="Eukaryota"/>
</dbReference>
<evidence type="ECO:0000313" key="13">
    <source>
        <dbReference type="Proteomes" id="UP000007148"/>
    </source>
</evidence>
<sequence>MASYAFTAPNARSEGRGYAPNSPNQLPQSPSRPLLDQSSWAGQTRQAKVSSESSEEPMSNPFRQTRESARQGTSDKFNLGPDPTRWGAALSNDVHEYDDYLHNPDKEDSSGTIFTLRGLANLGCLAILAIGLVMLFAGYPLITYILKKDMDNLGGFNLGGINSTGQVMQTMFGLIDKDTPQDAMTYTSAEDGTQWQLVFSDEFNVDGRTFWPGDDPYWEAVDLHYWGTNNLEWYTPDQLTTVNGNLEITLERRAIRGMQYAGGMMSTWNKFCFTGGILVSSVVLPGRSDVYGLWPAVWTMGNLGRAGYGATADGMWPYTYEACDVGTLPNQTLNGQPSAALTTGDEWYEGTLSYLPGQRLSACTCPGEPHPGPQNRDGTYVGRSAPEIDVLEAQVSEADRIGHVSQSGQFAPYDAYYAWNNATYAEIYDPTVSHLNLYRGSVYQQAASVISTTNQDCYEFNGGCHSVYGFEYKEGYEEDGAYITWINDGKKAWRMGAGGVGPNPLTQVAARPIPKEPMYIILNLGMSENFGDVDYVNLQFPTKMLVDYVRVYQHPDRINIGCDPPSHPTTNYIEHYIEAYTNPNLTTWEDDYGQPRVKNRLIDECT</sequence>
<dbReference type="GO" id="GO:0015926">
    <property type="term" value="F:glucosidase activity"/>
    <property type="evidence" value="ECO:0007669"/>
    <property type="project" value="TreeGrafter"/>
</dbReference>
<dbReference type="InterPro" id="IPR013320">
    <property type="entry name" value="ConA-like_dom_sf"/>
</dbReference>
<dbReference type="CDD" id="cd02180">
    <property type="entry name" value="GH16_fungal_KRE6_glucanase"/>
    <property type="match status" value="1"/>
</dbReference>
<feature type="domain" description="GH16" evidence="11">
    <location>
        <begin position="179"/>
        <end position="557"/>
    </location>
</feature>
<dbReference type="PROSITE" id="PS51762">
    <property type="entry name" value="GH16_2"/>
    <property type="match status" value="1"/>
</dbReference>
<protein>
    <submittedName>
        <fullName evidence="12">Related to KRE6-beta-1,6-glucan synthetase</fullName>
    </submittedName>
</protein>
<feature type="compositionally biased region" description="Polar residues" evidence="9">
    <location>
        <begin position="40"/>
        <end position="49"/>
    </location>
</feature>
<evidence type="ECO:0000256" key="7">
    <source>
        <dbReference type="ARBA" id="ARBA00023180"/>
    </source>
</evidence>
<keyword evidence="6 10" id="KW-0472">Membrane</keyword>
<feature type="transmembrane region" description="Helical" evidence="10">
    <location>
        <begin position="119"/>
        <end position="142"/>
    </location>
</feature>
<comment type="similarity">
    <text evidence="2">Belongs to the SKN1/KRE6 family.</text>
</comment>
<dbReference type="PANTHER" id="PTHR31361:SF1">
    <property type="entry name" value="BETA-GLUCAN SYNTHESIS-ASSOCIATED PROTEIN KRE6-RELATED"/>
    <property type="match status" value="1"/>
</dbReference>
<dbReference type="HOGENOM" id="CLU_010811_3_1_1"/>
<evidence type="ECO:0000256" key="4">
    <source>
        <dbReference type="ARBA" id="ARBA00022968"/>
    </source>
</evidence>
<feature type="region of interest" description="Disordered" evidence="9">
    <location>
        <begin position="1"/>
        <end position="83"/>
    </location>
</feature>
<evidence type="ECO:0000256" key="3">
    <source>
        <dbReference type="ARBA" id="ARBA00022692"/>
    </source>
</evidence>
<dbReference type="PANTHER" id="PTHR31361">
    <property type="entry name" value="BETA-GLUCAN SYNTHESIS-ASSOCIATED PROTEIN KRE6-RELATED"/>
    <property type="match status" value="1"/>
</dbReference>
<evidence type="ECO:0000313" key="12">
    <source>
        <dbReference type="EMBL" id="CCA67709.1"/>
    </source>
</evidence>
<dbReference type="InParanoid" id="G4T8Q0"/>
<evidence type="ECO:0000256" key="2">
    <source>
        <dbReference type="ARBA" id="ARBA00010962"/>
    </source>
</evidence>
<proteinExistence type="inferred from homology"/>
<dbReference type="GO" id="GO:0006078">
    <property type="term" value="P:(1-&gt;6)-beta-D-glucan biosynthetic process"/>
    <property type="evidence" value="ECO:0007669"/>
    <property type="project" value="TreeGrafter"/>
</dbReference>
<keyword evidence="8" id="KW-0961">Cell wall biogenesis/degradation</keyword>
<dbReference type="Gene3D" id="2.60.120.200">
    <property type="match status" value="2"/>
</dbReference>
<dbReference type="GO" id="GO:0031505">
    <property type="term" value="P:fungal-type cell wall organization"/>
    <property type="evidence" value="ECO:0007669"/>
    <property type="project" value="TreeGrafter"/>
</dbReference>
<dbReference type="SUPFAM" id="SSF49899">
    <property type="entry name" value="Concanavalin A-like lectins/glucanases"/>
    <property type="match status" value="1"/>
</dbReference>
<evidence type="ECO:0000256" key="1">
    <source>
        <dbReference type="ARBA" id="ARBA00004606"/>
    </source>
</evidence>
<dbReference type="FunFam" id="2.60.120.200:FF:000259">
    <property type="entry name" value="Chromosome 9, whole genome shotgun sequence"/>
    <property type="match status" value="1"/>
</dbReference>
<dbReference type="FunCoup" id="G4T8Q0">
    <property type="interactions" value="59"/>
</dbReference>
<dbReference type="Pfam" id="PF03935">
    <property type="entry name" value="SKN1_KRE6_Sbg1"/>
    <property type="match status" value="1"/>
</dbReference>
<keyword evidence="5 10" id="KW-1133">Transmembrane helix</keyword>
<dbReference type="Proteomes" id="UP000007148">
    <property type="component" value="Unassembled WGS sequence"/>
</dbReference>
<dbReference type="STRING" id="1109443.G4T8Q0"/>
<dbReference type="EMBL" id="CAFZ01000018">
    <property type="protein sequence ID" value="CCA67709.1"/>
    <property type="molecule type" value="Genomic_DNA"/>
</dbReference>
<gene>
    <name evidence="12" type="ORF">PIIN_01536</name>
</gene>
<reference evidence="12 13" key="1">
    <citation type="journal article" date="2011" name="PLoS Pathog.">
        <title>Endophytic Life Strategies Decoded by Genome and Transcriptome Analyses of the Mutualistic Root Symbiont Piriformospora indica.</title>
        <authorList>
            <person name="Zuccaro A."/>
            <person name="Lahrmann U."/>
            <person name="Guldener U."/>
            <person name="Langen G."/>
            <person name="Pfiffi S."/>
            <person name="Biedenkopf D."/>
            <person name="Wong P."/>
            <person name="Samans B."/>
            <person name="Grimm C."/>
            <person name="Basiewicz M."/>
            <person name="Murat C."/>
            <person name="Martin F."/>
            <person name="Kogel K.H."/>
        </authorList>
    </citation>
    <scope>NUCLEOTIDE SEQUENCE [LARGE SCALE GENOMIC DNA]</scope>
    <source>
        <strain evidence="12 13">DSM 11827</strain>
    </source>
</reference>
<dbReference type="OMA" id="YTWFNTT"/>
<name>G4T8Q0_SERID</name>
<evidence type="ECO:0000256" key="6">
    <source>
        <dbReference type="ARBA" id="ARBA00023136"/>
    </source>
</evidence>
<dbReference type="GO" id="GO:0005789">
    <property type="term" value="C:endoplasmic reticulum membrane"/>
    <property type="evidence" value="ECO:0007669"/>
    <property type="project" value="TreeGrafter"/>
</dbReference>